<dbReference type="AlphaFoldDB" id="A0A1M7Y9H9"/>
<keyword evidence="6" id="KW-0249">Electron transport</keyword>
<keyword evidence="9 11" id="KW-0472">Membrane</keyword>
<dbReference type="Pfam" id="PF00032">
    <property type="entry name" value="Cytochrom_B_C"/>
    <property type="match status" value="1"/>
</dbReference>
<dbReference type="RefSeq" id="WP_084553985.1">
    <property type="nucleotide sequence ID" value="NZ_FRFE01000013.1"/>
</dbReference>
<dbReference type="InterPro" id="IPR027387">
    <property type="entry name" value="Cytb/b6-like_sf"/>
</dbReference>
<evidence type="ECO:0000259" key="12">
    <source>
        <dbReference type="PROSITE" id="PS51002"/>
    </source>
</evidence>
<organism evidence="13 14">
    <name type="scientific">Desulfopila aestuarii DSM 18488</name>
    <dbReference type="NCBI Taxonomy" id="1121416"/>
    <lineage>
        <taxon>Bacteria</taxon>
        <taxon>Pseudomonadati</taxon>
        <taxon>Thermodesulfobacteriota</taxon>
        <taxon>Desulfobulbia</taxon>
        <taxon>Desulfobulbales</taxon>
        <taxon>Desulfocapsaceae</taxon>
        <taxon>Desulfopila</taxon>
    </lineage>
</organism>
<feature type="transmembrane region" description="Helical" evidence="11">
    <location>
        <begin position="103"/>
        <end position="121"/>
    </location>
</feature>
<feature type="transmembrane region" description="Helical" evidence="11">
    <location>
        <begin position="345"/>
        <end position="366"/>
    </location>
</feature>
<feature type="region of interest" description="Disordered" evidence="10">
    <location>
        <begin position="466"/>
        <end position="498"/>
    </location>
</feature>
<reference evidence="13 14" key="1">
    <citation type="submission" date="2016-12" db="EMBL/GenBank/DDBJ databases">
        <authorList>
            <person name="Song W.-J."/>
            <person name="Kurnit D.M."/>
        </authorList>
    </citation>
    <scope>NUCLEOTIDE SEQUENCE [LARGE SCALE GENOMIC DNA]</scope>
    <source>
        <strain evidence="13 14">DSM 18488</strain>
    </source>
</reference>
<keyword evidence="14" id="KW-1185">Reference proteome</keyword>
<dbReference type="GO" id="GO:0016491">
    <property type="term" value="F:oxidoreductase activity"/>
    <property type="evidence" value="ECO:0007669"/>
    <property type="project" value="InterPro"/>
</dbReference>
<dbReference type="InterPro" id="IPR005798">
    <property type="entry name" value="Cyt_b/b6_C"/>
</dbReference>
<comment type="subcellular location">
    <subcellularLocation>
        <location evidence="1">Membrane</location>
        <topology evidence="1">Multi-pass membrane protein</topology>
    </subcellularLocation>
</comment>
<feature type="domain" description="Cytochrome b/b6 N-terminal region profile" evidence="12">
    <location>
        <begin position="19"/>
        <end position="230"/>
    </location>
</feature>
<dbReference type="EMBL" id="FRFE01000013">
    <property type="protein sequence ID" value="SHO49295.1"/>
    <property type="molecule type" value="Genomic_DNA"/>
</dbReference>
<sequence length="498" mass="55997">MTLPSTLPNDVPATTVLKVKGASHSRTSFLLHLRPKYYPSLSIYCRATWLLGFFSVFFFVLESITGLILMVYYVPTPGEAYSSIGRLITEIPFGWLIRDLHRLGGEAMIVVVTLHLLRVYIAGAYQQQRRMTWVTGIGLWLLTLALAFSGYLLPWDQLAYWAVTIGTSIADTIPFIGQTLTTILRGGSSFGAEGLLRFYLLHIIALPTIFLLLLAIHYYRVIRLHGISFVQGPGSDDRTSCDAKNLERQTFFPQIPLAELFLSLVCLIFLTVVATWFYNAPLQHHADPLHTPGQTKAPWFFLWLQGALKLGDSFVIGICLPLTGLLLFTLFPYFPSNTAKQFNPFYRKIIFVICSMTLIGLTVLGLPRFGVTLNPAAVILLSFMPEESTSRFHAIGFDNLPQGIYSTNQSYAELPSQLQTLLNDFSVALRELPDTAIDGNIQGILMIEDWQADLKRITLRIHRQAGPNLNTPTSLEKQLYLHRKQPRISPTETSSHER</sequence>
<feature type="transmembrane region" description="Helical" evidence="11">
    <location>
        <begin position="260"/>
        <end position="278"/>
    </location>
</feature>
<dbReference type="GO" id="GO:0046872">
    <property type="term" value="F:metal ion binding"/>
    <property type="evidence" value="ECO:0007669"/>
    <property type="project" value="UniProtKB-KW"/>
</dbReference>
<dbReference type="Gene3D" id="1.20.810.10">
    <property type="entry name" value="Cytochrome Bc1 Complex, Chain C"/>
    <property type="match status" value="1"/>
</dbReference>
<dbReference type="Pfam" id="PF00033">
    <property type="entry name" value="Cytochrome_B"/>
    <property type="match status" value="1"/>
</dbReference>
<dbReference type="GO" id="GO:0016020">
    <property type="term" value="C:membrane"/>
    <property type="evidence" value="ECO:0007669"/>
    <property type="project" value="UniProtKB-SubCell"/>
</dbReference>
<keyword evidence="5" id="KW-0479">Metal-binding</keyword>
<evidence type="ECO:0000313" key="13">
    <source>
        <dbReference type="EMBL" id="SHO49295.1"/>
    </source>
</evidence>
<evidence type="ECO:0000256" key="1">
    <source>
        <dbReference type="ARBA" id="ARBA00004141"/>
    </source>
</evidence>
<evidence type="ECO:0000256" key="6">
    <source>
        <dbReference type="ARBA" id="ARBA00022982"/>
    </source>
</evidence>
<evidence type="ECO:0000256" key="5">
    <source>
        <dbReference type="ARBA" id="ARBA00022723"/>
    </source>
</evidence>
<feature type="compositionally biased region" description="Polar residues" evidence="10">
    <location>
        <begin position="467"/>
        <end position="476"/>
    </location>
</feature>
<dbReference type="InterPro" id="IPR036150">
    <property type="entry name" value="Cyt_b/b6_C_sf"/>
</dbReference>
<keyword evidence="3" id="KW-0349">Heme</keyword>
<dbReference type="GO" id="GO:0009055">
    <property type="term" value="F:electron transfer activity"/>
    <property type="evidence" value="ECO:0007669"/>
    <property type="project" value="InterPro"/>
</dbReference>
<dbReference type="PANTHER" id="PTHR19271">
    <property type="entry name" value="CYTOCHROME B"/>
    <property type="match status" value="1"/>
</dbReference>
<accession>A0A1M7Y9H9</accession>
<evidence type="ECO:0000256" key="10">
    <source>
        <dbReference type="SAM" id="MobiDB-lite"/>
    </source>
</evidence>
<dbReference type="OrthoDB" id="9804503at2"/>
<evidence type="ECO:0000313" key="14">
    <source>
        <dbReference type="Proteomes" id="UP000184603"/>
    </source>
</evidence>
<gene>
    <name evidence="13" type="ORF">SAMN02745220_02783</name>
</gene>
<evidence type="ECO:0000256" key="3">
    <source>
        <dbReference type="ARBA" id="ARBA00022617"/>
    </source>
</evidence>
<name>A0A1M7Y9H9_9BACT</name>
<dbReference type="PROSITE" id="PS51002">
    <property type="entry name" value="CYTB_NTER"/>
    <property type="match status" value="1"/>
</dbReference>
<evidence type="ECO:0000256" key="9">
    <source>
        <dbReference type="ARBA" id="ARBA00023136"/>
    </source>
</evidence>
<keyword evidence="4 11" id="KW-0812">Transmembrane</keyword>
<keyword evidence="2" id="KW-0813">Transport</keyword>
<dbReference type="SUPFAM" id="SSF81342">
    <property type="entry name" value="Transmembrane di-heme cytochromes"/>
    <property type="match status" value="1"/>
</dbReference>
<feature type="transmembrane region" description="Helical" evidence="11">
    <location>
        <begin position="314"/>
        <end position="333"/>
    </location>
</feature>
<feature type="transmembrane region" description="Helical" evidence="11">
    <location>
        <begin position="198"/>
        <end position="219"/>
    </location>
</feature>
<dbReference type="GO" id="GO:0022904">
    <property type="term" value="P:respiratory electron transport chain"/>
    <property type="evidence" value="ECO:0007669"/>
    <property type="project" value="InterPro"/>
</dbReference>
<dbReference type="SUPFAM" id="SSF81648">
    <property type="entry name" value="a domain/subunit of cytochrome bc1 complex (Ubiquinol-cytochrome c reductase)"/>
    <property type="match status" value="1"/>
</dbReference>
<evidence type="ECO:0000256" key="8">
    <source>
        <dbReference type="ARBA" id="ARBA00023004"/>
    </source>
</evidence>
<dbReference type="Proteomes" id="UP000184603">
    <property type="component" value="Unassembled WGS sequence"/>
</dbReference>
<protein>
    <submittedName>
        <fullName evidence="13">Cytochrome b subunit of the bc complex</fullName>
    </submittedName>
</protein>
<keyword evidence="8" id="KW-0408">Iron</keyword>
<proteinExistence type="predicted"/>
<dbReference type="STRING" id="1121416.SAMN02745220_02783"/>
<dbReference type="InterPro" id="IPR016174">
    <property type="entry name" value="Di-haem_cyt_TM"/>
</dbReference>
<evidence type="ECO:0000256" key="7">
    <source>
        <dbReference type="ARBA" id="ARBA00022989"/>
    </source>
</evidence>
<evidence type="ECO:0000256" key="2">
    <source>
        <dbReference type="ARBA" id="ARBA00022448"/>
    </source>
</evidence>
<dbReference type="InterPro" id="IPR005797">
    <property type="entry name" value="Cyt_b/b6_N"/>
</dbReference>
<feature type="compositionally biased region" description="Polar residues" evidence="10">
    <location>
        <begin position="488"/>
        <end position="498"/>
    </location>
</feature>
<evidence type="ECO:0000256" key="4">
    <source>
        <dbReference type="ARBA" id="ARBA00022692"/>
    </source>
</evidence>
<dbReference type="PANTHER" id="PTHR19271:SF16">
    <property type="entry name" value="CYTOCHROME B"/>
    <property type="match status" value="1"/>
</dbReference>
<keyword evidence="7 11" id="KW-1133">Transmembrane helix</keyword>
<feature type="transmembrane region" description="Helical" evidence="11">
    <location>
        <begin position="49"/>
        <end position="74"/>
    </location>
</feature>
<feature type="transmembrane region" description="Helical" evidence="11">
    <location>
        <begin position="133"/>
        <end position="152"/>
    </location>
</feature>
<evidence type="ECO:0000256" key="11">
    <source>
        <dbReference type="SAM" id="Phobius"/>
    </source>
</evidence>